<dbReference type="RefSeq" id="WP_153138780.1">
    <property type="nucleotide sequence ID" value="NZ_VZAP01000116.1"/>
</dbReference>
<dbReference type="Proteomes" id="UP000421283">
    <property type="component" value="Unassembled WGS sequence"/>
</dbReference>
<gene>
    <name evidence="1" type="ORF">F7D31_09420</name>
</gene>
<comment type="caution">
    <text evidence="1">The sequence shown here is derived from an EMBL/GenBank/DDBJ whole genome shotgun (WGS) entry which is preliminary data.</text>
</comment>
<sequence length="154" mass="18363">MKRYNIWNIIFHNSEVNKNIEDYKFQQSLVNSYEYWLTKIGNANTLTECMALHKYIWRQGFKNTNLGPDKYGMFRAKDINFMTANEVYIGGFNGLNILTIEEWEECKEELYDSEQTCYSLILSGYKRLLKANILDITDKAKMMVEQYQQNNYKL</sequence>
<evidence type="ECO:0000313" key="2">
    <source>
        <dbReference type="Proteomes" id="UP000421283"/>
    </source>
</evidence>
<reference evidence="2" key="1">
    <citation type="submission" date="2019-09" db="EMBL/GenBank/DDBJ databases">
        <title>Distinct polysaccharide growth profiles of human intestinal Prevotella copri isolates.</title>
        <authorList>
            <person name="Fehlner-Peach H."/>
            <person name="Magnabosco C."/>
            <person name="Raghavan V."/>
            <person name="Scher J.U."/>
            <person name="Tett A."/>
            <person name="Cox L.M."/>
            <person name="Gottsegen C."/>
            <person name="Watters A."/>
            <person name="Wiltshire- Gordon J.D."/>
            <person name="Segata N."/>
            <person name="Bonneau R."/>
            <person name="Littman D.R."/>
        </authorList>
    </citation>
    <scope>NUCLEOTIDE SEQUENCE [LARGE SCALE GENOMIC DNA]</scope>
    <source>
        <strain evidence="2">iAU3127</strain>
    </source>
</reference>
<dbReference type="AlphaFoldDB" id="A0AA90VM82"/>
<name>A0AA90VM82_9BACT</name>
<organism evidence="1 2">
    <name type="scientific">Segatella copri</name>
    <dbReference type="NCBI Taxonomy" id="165179"/>
    <lineage>
        <taxon>Bacteria</taxon>
        <taxon>Pseudomonadati</taxon>
        <taxon>Bacteroidota</taxon>
        <taxon>Bacteroidia</taxon>
        <taxon>Bacteroidales</taxon>
        <taxon>Prevotellaceae</taxon>
        <taxon>Segatella</taxon>
    </lineage>
</organism>
<proteinExistence type="predicted"/>
<protein>
    <submittedName>
        <fullName evidence="1">Uncharacterized protein</fullName>
    </submittedName>
</protein>
<dbReference type="EMBL" id="VZAP01000116">
    <property type="protein sequence ID" value="MQO92875.1"/>
    <property type="molecule type" value="Genomic_DNA"/>
</dbReference>
<evidence type="ECO:0000313" key="1">
    <source>
        <dbReference type="EMBL" id="MQO92875.1"/>
    </source>
</evidence>
<accession>A0AA90VM82</accession>